<dbReference type="GO" id="GO:0016251">
    <property type="term" value="F:RNA polymerase II general transcription initiation factor activity"/>
    <property type="evidence" value="ECO:0007669"/>
    <property type="project" value="TreeGrafter"/>
</dbReference>
<comment type="caution">
    <text evidence="1">The sequence shown here is derived from an EMBL/GenBank/DDBJ whole genome shotgun (WGS) entry which is preliminary data.</text>
</comment>
<evidence type="ECO:0000313" key="2">
    <source>
        <dbReference type="Proteomes" id="UP000268093"/>
    </source>
</evidence>
<name>A0A433D1Q0_9FUNG</name>
<accession>A0A433D1Q0</accession>
<proteinExistence type="predicted"/>
<dbReference type="SUPFAM" id="SSF50916">
    <property type="entry name" value="Rap30/74 interaction domains"/>
    <property type="match status" value="1"/>
</dbReference>
<dbReference type="Proteomes" id="UP000268093">
    <property type="component" value="Unassembled WGS sequence"/>
</dbReference>
<dbReference type="PANTHER" id="PTHR13011:SF0">
    <property type="entry name" value="GENERAL TRANSCRIPTION FACTOR IIF SUBUNIT 1"/>
    <property type="match status" value="1"/>
</dbReference>
<evidence type="ECO:0000313" key="1">
    <source>
        <dbReference type="EMBL" id="RUP44765.1"/>
    </source>
</evidence>
<dbReference type="GO" id="GO:0003677">
    <property type="term" value="F:DNA binding"/>
    <property type="evidence" value="ECO:0007669"/>
    <property type="project" value="UniProtKB-KW"/>
</dbReference>
<dbReference type="InterPro" id="IPR008851">
    <property type="entry name" value="TFIIF-alpha"/>
</dbReference>
<sequence>MFRNNNASPQRIAPRPNTAANPRPAQQQPSNPSQSTGAPGLSNSPQQQLGQPTSTVPQINFTDFRLVSSAKASKHNVLKFASNKPVHLKNFAPPIKLHRKDPNAPSNAVGSAAAAANSFQEVIGGAGVADPNMAGSQFGPKSGADTTLIAPLGGATRNKQMLFKKRTKQIFLAKEDTRKIKEQEQKPWVLEDYDGQNTWLGTLEGGQQAHYVLFVFSDNGFKVVPVSRWYNFQAKIGYQTLSLEEAEEQLKKQSKSPGGPRWIMKRVKDASMGEDKDGGRMMMKKVEVGRRKEGGYVTPYFARLGSCTAATISQFHKRHRLQGSDIDADDLDFDEVWQDDEEAAAEIDLDEEETNDVNARAKKQMKELGSGDEEEEGGDDDNMELTNEGKSIIHHNNHRLQQMKKLVRNLEENQQYEESDDEKDPYASSEEEEDGVVEPTEDEKGEQKETSPDATKELLKRPQKPSSSTSTTGGVGNTPKKKAKEGPSKGLTASAVAKKLNPINKSKSVKPPASPSGRIKTEKQGSASPPRASSPVSSPPRAMSPNAATISGTTTAAASKQRKRPAPGDGSVDVSTGGEATKKMKLGASSASSPSPRPSSAAASPATHAPSPSPSSAGNASPSSDANLIIEQEVIAVLRGNRLTTKDFLSAFKKKLKKDERNKARITHFLKRVARHVDIEGSERLLELKPEFITQ</sequence>
<dbReference type="InterPro" id="IPR011039">
    <property type="entry name" value="TFIIF_interaction"/>
</dbReference>
<dbReference type="PANTHER" id="PTHR13011">
    <property type="entry name" value="TFIIF-ALPHA"/>
    <property type="match status" value="1"/>
</dbReference>
<dbReference type="GO" id="GO:0005674">
    <property type="term" value="C:transcription factor TFIIF complex"/>
    <property type="evidence" value="ECO:0007669"/>
    <property type="project" value="TreeGrafter"/>
</dbReference>
<dbReference type="GO" id="GO:0001096">
    <property type="term" value="F:TFIIF-class transcription factor complex binding"/>
    <property type="evidence" value="ECO:0007669"/>
    <property type="project" value="TreeGrafter"/>
</dbReference>
<dbReference type="GO" id="GO:0006367">
    <property type="term" value="P:transcription initiation at RNA polymerase II promoter"/>
    <property type="evidence" value="ECO:0007669"/>
    <property type="project" value="InterPro"/>
</dbReference>
<dbReference type="EMBL" id="RBNI01008362">
    <property type="protein sequence ID" value="RUP44765.1"/>
    <property type="molecule type" value="Genomic_DNA"/>
</dbReference>
<gene>
    <name evidence="1" type="ORF">BC936DRAFT_149039</name>
</gene>
<dbReference type="InterPro" id="IPR036388">
    <property type="entry name" value="WH-like_DNA-bd_sf"/>
</dbReference>
<dbReference type="Pfam" id="PF05793">
    <property type="entry name" value="TFIIF_alpha"/>
    <property type="match status" value="1"/>
</dbReference>
<dbReference type="GO" id="GO:0032968">
    <property type="term" value="P:positive regulation of transcription elongation by RNA polymerase II"/>
    <property type="evidence" value="ECO:0007669"/>
    <property type="project" value="InterPro"/>
</dbReference>
<organism evidence="1 2">
    <name type="scientific">Jimgerdemannia flammicorona</name>
    <dbReference type="NCBI Taxonomy" id="994334"/>
    <lineage>
        <taxon>Eukaryota</taxon>
        <taxon>Fungi</taxon>
        <taxon>Fungi incertae sedis</taxon>
        <taxon>Mucoromycota</taxon>
        <taxon>Mucoromycotina</taxon>
        <taxon>Endogonomycetes</taxon>
        <taxon>Endogonales</taxon>
        <taxon>Endogonaceae</taxon>
        <taxon>Jimgerdemannia</taxon>
    </lineage>
</organism>
<keyword evidence="2" id="KW-1185">Reference proteome</keyword>
<dbReference type="Gene3D" id="1.10.10.10">
    <property type="entry name" value="Winged helix-like DNA-binding domain superfamily/Winged helix DNA-binding domain"/>
    <property type="match status" value="1"/>
</dbReference>
<reference evidence="1 2" key="1">
    <citation type="journal article" date="2018" name="New Phytol.">
        <title>Phylogenomics of Endogonaceae and evolution of mycorrhizas within Mucoromycota.</title>
        <authorList>
            <person name="Chang Y."/>
            <person name="Desiro A."/>
            <person name="Na H."/>
            <person name="Sandor L."/>
            <person name="Lipzen A."/>
            <person name="Clum A."/>
            <person name="Barry K."/>
            <person name="Grigoriev I.V."/>
            <person name="Martin F.M."/>
            <person name="Stajich J.E."/>
            <person name="Smith M.E."/>
            <person name="Bonito G."/>
            <person name="Spatafora J.W."/>
        </authorList>
    </citation>
    <scope>NUCLEOTIDE SEQUENCE [LARGE SCALE GENOMIC DNA]</scope>
    <source>
        <strain evidence="1 2">GMNB39</strain>
    </source>
</reference>
<dbReference type="OrthoDB" id="76676at2759"/>
<protein>
    <submittedName>
        <fullName evidence="1">Uncharacterized protein</fullName>
    </submittedName>
</protein>